<sequence>MSNRFGLHIRLTESIFDAAERAERLQIKTFQAVLMLENREFLNLSDEDIERFVQLRREKFEHLFVHGAYWSNITNVTGKGFHCLLKEIELAEKLEFTHIVIHPGSFGTDMTRNHRVNYIAKSIDILLQATKKIIIVLENSPHKDKSFSSNIEEFGDLCKKISPSDRVKICIDTAHAFVAGYDISTPEKVNVFVKLLATTIGIENIGLLHCNDTKKNCGSYLDVHAVPGHGKIGMAALYTFVHHPLLNKIPVVFEMPALDESLEYDIIQQFIDMEVLEL</sequence>
<gene>
    <name evidence="2" type="ORF">C0J27_01550</name>
</gene>
<dbReference type="PANTHER" id="PTHR21445:SF0">
    <property type="entry name" value="APURINIC-APYRIMIDINIC ENDONUCLEASE"/>
    <property type="match status" value="1"/>
</dbReference>
<dbReference type="SMART" id="SM00518">
    <property type="entry name" value="AP2Ec"/>
    <property type="match status" value="1"/>
</dbReference>
<dbReference type="PANTHER" id="PTHR21445">
    <property type="entry name" value="ENDONUCLEASE IV ENDODEOXYRIBONUCLEASE IV"/>
    <property type="match status" value="1"/>
</dbReference>
<dbReference type="AlphaFoldDB" id="A0A345ZAW2"/>
<dbReference type="OrthoDB" id="9805666at2"/>
<dbReference type="EMBL" id="CP025544">
    <property type="protein sequence ID" value="AXK60429.1"/>
    <property type="molecule type" value="Genomic_DNA"/>
</dbReference>
<dbReference type="GO" id="GO:0008081">
    <property type="term" value="F:phosphoric diester hydrolase activity"/>
    <property type="evidence" value="ECO:0007669"/>
    <property type="project" value="TreeGrafter"/>
</dbReference>
<keyword evidence="3" id="KW-1185">Reference proteome</keyword>
<dbReference type="Proteomes" id="UP000254834">
    <property type="component" value="Chromosome"/>
</dbReference>
<dbReference type="Pfam" id="PF01261">
    <property type="entry name" value="AP_endonuc_2"/>
    <property type="match status" value="1"/>
</dbReference>
<dbReference type="InterPro" id="IPR013022">
    <property type="entry name" value="Xyl_isomerase-like_TIM-brl"/>
</dbReference>
<dbReference type="GO" id="GO:0003906">
    <property type="term" value="F:DNA-(apurinic or apyrimidinic site) endonuclease activity"/>
    <property type="evidence" value="ECO:0007669"/>
    <property type="project" value="TreeGrafter"/>
</dbReference>
<reference evidence="2 3" key="1">
    <citation type="submission" date="2017-12" db="EMBL/GenBank/DDBJ databases">
        <title>Chromulinavorax destructans is a abundant pathogen of dominant heterotrophic picoflagllates.</title>
        <authorList>
            <person name="Deeg C.M."/>
            <person name="Zimmer M."/>
            <person name="Suttle C.A."/>
        </authorList>
    </citation>
    <scope>NUCLEOTIDE SEQUENCE [LARGE SCALE GENOMIC DNA]</scope>
    <source>
        <strain evidence="2 3">SeV1</strain>
    </source>
</reference>
<accession>A0A345ZAW2</accession>
<evidence type="ECO:0000313" key="2">
    <source>
        <dbReference type="EMBL" id="AXK60429.1"/>
    </source>
</evidence>
<dbReference type="Gene3D" id="3.20.20.150">
    <property type="entry name" value="Divalent-metal-dependent TIM barrel enzymes"/>
    <property type="match status" value="1"/>
</dbReference>
<dbReference type="GO" id="GO:0008270">
    <property type="term" value="F:zinc ion binding"/>
    <property type="evidence" value="ECO:0007669"/>
    <property type="project" value="InterPro"/>
</dbReference>
<dbReference type="SUPFAM" id="SSF51658">
    <property type="entry name" value="Xylose isomerase-like"/>
    <property type="match status" value="1"/>
</dbReference>
<name>A0A345ZAW2_9BACT</name>
<proteinExistence type="predicted"/>
<evidence type="ECO:0000259" key="1">
    <source>
        <dbReference type="Pfam" id="PF01261"/>
    </source>
</evidence>
<dbReference type="RefSeq" id="WP_115585444.1">
    <property type="nucleotide sequence ID" value="NZ_CP025544.1"/>
</dbReference>
<feature type="domain" description="Xylose isomerase-like TIM barrel" evidence="1">
    <location>
        <begin position="38"/>
        <end position="257"/>
    </location>
</feature>
<organism evidence="2 3">
    <name type="scientific">Candidatus Chromulinivorax destructor</name>
    <dbReference type="NCBI Taxonomy" id="2066483"/>
    <lineage>
        <taxon>Bacteria</taxon>
        <taxon>Candidatus Babelota</taxon>
        <taxon>Candidatus Babeliae</taxon>
        <taxon>Candidatus Babeliales</taxon>
        <taxon>Candidatus Chromulinivoraceae</taxon>
        <taxon>Candidatus Chromulinivorax</taxon>
    </lineage>
</organism>
<dbReference type="InterPro" id="IPR001719">
    <property type="entry name" value="AP_endonuc_2"/>
</dbReference>
<dbReference type="KEGG" id="cdes:C0J27_01550"/>
<evidence type="ECO:0000313" key="3">
    <source>
        <dbReference type="Proteomes" id="UP000254834"/>
    </source>
</evidence>
<dbReference type="GO" id="GO:0006284">
    <property type="term" value="P:base-excision repair"/>
    <property type="evidence" value="ECO:0007669"/>
    <property type="project" value="TreeGrafter"/>
</dbReference>
<dbReference type="GO" id="GO:0003677">
    <property type="term" value="F:DNA binding"/>
    <property type="evidence" value="ECO:0007669"/>
    <property type="project" value="InterPro"/>
</dbReference>
<dbReference type="InterPro" id="IPR036237">
    <property type="entry name" value="Xyl_isomerase-like_sf"/>
</dbReference>
<dbReference type="NCBIfam" id="TIGR00587">
    <property type="entry name" value="nfo"/>
    <property type="match status" value="1"/>
</dbReference>
<dbReference type="PROSITE" id="PS51432">
    <property type="entry name" value="AP_NUCLEASE_F2_4"/>
    <property type="match status" value="1"/>
</dbReference>
<protein>
    <recommendedName>
        <fullName evidence="1">Xylose isomerase-like TIM barrel domain-containing protein</fullName>
    </recommendedName>
</protein>